<dbReference type="PRINTS" id="PR00862">
    <property type="entry name" value="PROLIGOPTASE"/>
</dbReference>
<dbReference type="RefSeq" id="WP_286212962.1">
    <property type="nucleotide sequence ID" value="NZ_AP027452.1"/>
</dbReference>
<dbReference type="InterPro" id="IPR001375">
    <property type="entry name" value="Peptidase_S9_cat"/>
</dbReference>
<dbReference type="SUPFAM" id="SSF53474">
    <property type="entry name" value="alpha/beta-Hydrolases"/>
    <property type="match status" value="1"/>
</dbReference>
<dbReference type="Gene3D" id="3.40.50.1820">
    <property type="entry name" value="alpha/beta hydrolase"/>
    <property type="match status" value="1"/>
</dbReference>
<keyword evidence="3" id="KW-0031">Aminopeptidase</keyword>
<keyword evidence="1 3" id="KW-0378">Hydrolase</keyword>
<gene>
    <name evidence="3" type="primary">dapb3_1</name>
    <name evidence="3" type="ORF">hbim_00034</name>
</gene>
<dbReference type="GO" id="GO:0004177">
    <property type="term" value="F:aminopeptidase activity"/>
    <property type="evidence" value="ECO:0007669"/>
    <property type="project" value="UniProtKB-KW"/>
</dbReference>
<dbReference type="EMBL" id="AP027452">
    <property type="protein sequence ID" value="BDY26123.1"/>
    <property type="molecule type" value="Genomic_DNA"/>
</dbReference>
<organism evidence="3 4">
    <name type="scientific">Mycolicibacterium mageritense</name>
    <name type="common">Mycobacterium mageritense</name>
    <dbReference type="NCBI Taxonomy" id="53462"/>
    <lineage>
        <taxon>Bacteria</taxon>
        <taxon>Bacillati</taxon>
        <taxon>Actinomycetota</taxon>
        <taxon>Actinomycetes</taxon>
        <taxon>Mycobacteriales</taxon>
        <taxon>Mycobacteriaceae</taxon>
        <taxon>Mycolicibacterium</taxon>
    </lineage>
</organism>
<dbReference type="GO" id="GO:0004252">
    <property type="term" value="F:serine-type endopeptidase activity"/>
    <property type="evidence" value="ECO:0007669"/>
    <property type="project" value="InterPro"/>
</dbReference>
<dbReference type="Gene3D" id="2.120.10.30">
    <property type="entry name" value="TolB, C-terminal domain"/>
    <property type="match status" value="2"/>
</dbReference>
<keyword evidence="3" id="KW-0645">Protease</keyword>
<dbReference type="SUPFAM" id="SSF82171">
    <property type="entry name" value="DPP6 N-terminal domain-like"/>
    <property type="match status" value="1"/>
</dbReference>
<dbReference type="AlphaFoldDB" id="A0AAI8TP45"/>
<dbReference type="InterPro" id="IPR029058">
    <property type="entry name" value="AB_hydrolase_fold"/>
</dbReference>
<name>A0AAI8TP45_MYCME</name>
<dbReference type="GO" id="GO:0006508">
    <property type="term" value="P:proteolysis"/>
    <property type="evidence" value="ECO:0007669"/>
    <property type="project" value="InterPro"/>
</dbReference>
<dbReference type="InterPro" id="IPR002470">
    <property type="entry name" value="Peptidase_S9A"/>
</dbReference>
<dbReference type="PANTHER" id="PTHR42776:SF27">
    <property type="entry name" value="DIPEPTIDYL PEPTIDASE FAMILY MEMBER 6"/>
    <property type="match status" value="1"/>
</dbReference>
<protein>
    <submittedName>
        <fullName evidence="3">Dipeptidyl aminopeptidase BIII</fullName>
        <ecNumber evidence="3">3.4.14.-</ecNumber>
    </submittedName>
</protein>
<dbReference type="PANTHER" id="PTHR42776">
    <property type="entry name" value="SERINE PEPTIDASE S9 FAMILY MEMBER"/>
    <property type="match status" value="1"/>
</dbReference>
<reference evidence="3" key="1">
    <citation type="submission" date="2023-03" db="EMBL/GenBank/DDBJ databases">
        <title>Draft genome sequence of a Mycolicibacterium mageritense strain H4_3_1 isolated from a hybrid biological-inorganic system reactor.</title>
        <authorList>
            <person name="Feng X."/>
            <person name="Kazama D."/>
            <person name="Sato K."/>
            <person name="Kobayashi H."/>
        </authorList>
    </citation>
    <scope>NUCLEOTIDE SEQUENCE</scope>
    <source>
        <strain evidence="3">H4_3_1</strain>
    </source>
</reference>
<evidence type="ECO:0000313" key="4">
    <source>
        <dbReference type="Proteomes" id="UP001241092"/>
    </source>
</evidence>
<evidence type="ECO:0000313" key="3">
    <source>
        <dbReference type="EMBL" id="BDY26123.1"/>
    </source>
</evidence>
<evidence type="ECO:0000259" key="2">
    <source>
        <dbReference type="Pfam" id="PF00326"/>
    </source>
</evidence>
<accession>A0AAI8TP45</accession>
<dbReference type="InterPro" id="IPR011042">
    <property type="entry name" value="6-blade_b-propeller_TolB-like"/>
</dbReference>
<dbReference type="Proteomes" id="UP001241092">
    <property type="component" value="Chromosome"/>
</dbReference>
<dbReference type="EC" id="3.4.14.-" evidence="3"/>
<feature type="domain" description="Peptidase S9 prolyl oligopeptidase catalytic" evidence="2">
    <location>
        <begin position="394"/>
        <end position="607"/>
    </location>
</feature>
<evidence type="ECO:0000256" key="1">
    <source>
        <dbReference type="ARBA" id="ARBA00022801"/>
    </source>
</evidence>
<sequence>MTDAKLIPLAVLLGNPERAGAQISPDGRRLSYLAPVDGVLNVFVGDVGAGNDRPVTFDTERGVQGYFWAHDNRHIIYVRDKDGSENFRVYDVDLESGDERDLTPLDGVQCRLIAHRKKFPNDLFIGINKDNPQLHDIYHVDLRTGELKKILDNPGFLGWVFDDELKVRCAVAPTPDGGVTVMVRDTEESDWRPLLTAPLEDAQTTGPVGFTKDGRSLYLQSSVDSNTSRLVKMDVATGAVEVIASDPTYDVSGVLIEPDTREPQAVMFYKDRLEQLILDESIRDDIETLNRLQDGDLVISDRDHANRTWLVAYDTDAGPVRFYRYDRDTKHATFLFDHRPELNDYVLAPMEPFSFTARDGLEIHGYLSYPPGAERANLPTVLNVHGGPWLRDGWGFHPEAQWLANRGYLCVQVNFRGSTGYGKDFVTASNREWGAKMHDDLIDALEHLIAMGHADRGRLAIYGGSYGGYAALVGATFTPDVFRCAISMVGISNLNTFVESFPEYWKPMIANFRNRVGDHDTEPEFLWSRSPLSKVDNIRIPILIAQGANDPRVKRAESEQIVAAMADHGIDHEYLLFEDEGHGFVKPDNRLAFYRAADKFLAKHLGGRAEE</sequence>
<dbReference type="Pfam" id="PF00326">
    <property type="entry name" value="Peptidase_S9"/>
    <property type="match status" value="1"/>
</dbReference>
<proteinExistence type="predicted"/>